<feature type="transmembrane region" description="Helical" evidence="7">
    <location>
        <begin position="17"/>
        <end position="34"/>
    </location>
</feature>
<evidence type="ECO:0000313" key="9">
    <source>
        <dbReference type="EMBL" id="WOB45342.1"/>
    </source>
</evidence>
<evidence type="ECO:0000256" key="4">
    <source>
        <dbReference type="ARBA" id="ARBA00022692"/>
    </source>
</evidence>
<evidence type="ECO:0000256" key="5">
    <source>
        <dbReference type="ARBA" id="ARBA00022989"/>
    </source>
</evidence>
<dbReference type="InterPro" id="IPR005891">
    <property type="entry name" value="DevC"/>
</dbReference>
<evidence type="ECO:0000259" key="8">
    <source>
        <dbReference type="Pfam" id="PF02687"/>
    </source>
</evidence>
<gene>
    <name evidence="9" type="ORF">HNI00_21065</name>
</gene>
<dbReference type="InterPro" id="IPR003838">
    <property type="entry name" value="ABC3_permease_C"/>
</dbReference>
<evidence type="ECO:0000256" key="1">
    <source>
        <dbReference type="ARBA" id="ARBA00004651"/>
    </source>
</evidence>
<feature type="domain" description="ABC3 transporter permease C-terminal" evidence="8">
    <location>
        <begin position="269"/>
        <end position="378"/>
    </location>
</feature>
<comment type="subcellular location">
    <subcellularLocation>
        <location evidence="1">Cell membrane</location>
        <topology evidence="1">Multi-pass membrane protein</topology>
    </subcellularLocation>
</comment>
<protein>
    <submittedName>
        <fullName evidence="9">DevC protein</fullName>
    </submittedName>
</protein>
<keyword evidence="5 7" id="KW-1133">Transmembrane helix</keyword>
<name>A0AA97BND8_9CYAN</name>
<keyword evidence="6 7" id="KW-0472">Membrane</keyword>
<evidence type="ECO:0000256" key="3">
    <source>
        <dbReference type="ARBA" id="ARBA00022475"/>
    </source>
</evidence>
<dbReference type="PANTHER" id="PTHR43738:SF1">
    <property type="entry name" value="HEMIN TRANSPORT SYSTEM PERMEASE PROTEIN HRTB-RELATED"/>
    <property type="match status" value="1"/>
</dbReference>
<dbReference type="PIRSF" id="PIRSF031773">
    <property type="entry name" value="DevC"/>
    <property type="match status" value="1"/>
</dbReference>
<evidence type="ECO:0000256" key="6">
    <source>
        <dbReference type="ARBA" id="ARBA00023136"/>
    </source>
</evidence>
<feature type="transmembrane region" description="Helical" evidence="7">
    <location>
        <begin position="313"/>
        <end position="335"/>
    </location>
</feature>
<accession>A0AA97BND8</accession>
<dbReference type="Pfam" id="PF02687">
    <property type="entry name" value="FtsX"/>
    <property type="match status" value="1"/>
</dbReference>
<dbReference type="EMBL" id="CP053540">
    <property type="protein sequence ID" value="WOB45342.1"/>
    <property type="molecule type" value="Genomic_DNA"/>
</dbReference>
<dbReference type="NCBIfam" id="TIGR01185">
    <property type="entry name" value="devC"/>
    <property type="match status" value="1"/>
</dbReference>
<dbReference type="InterPro" id="IPR051125">
    <property type="entry name" value="ABC-4/HrtB_transporter"/>
</dbReference>
<keyword evidence="2" id="KW-0813">Transport</keyword>
<feature type="transmembrane region" description="Helical" evidence="7">
    <location>
        <begin position="355"/>
        <end position="373"/>
    </location>
</feature>
<dbReference type="RefSeq" id="WP_316789216.1">
    <property type="nucleotide sequence ID" value="NZ_CP053540.1"/>
</dbReference>
<keyword evidence="3" id="KW-1003">Cell membrane</keyword>
<evidence type="ECO:0000256" key="2">
    <source>
        <dbReference type="ARBA" id="ARBA00022448"/>
    </source>
</evidence>
<dbReference type="AlphaFoldDB" id="A0AA97BND8"/>
<dbReference type="GO" id="GO:0005886">
    <property type="term" value="C:plasma membrane"/>
    <property type="evidence" value="ECO:0007669"/>
    <property type="project" value="UniProtKB-SubCell"/>
</dbReference>
<feature type="transmembrane region" description="Helical" evidence="7">
    <location>
        <begin position="261"/>
        <end position="285"/>
    </location>
</feature>
<reference evidence="9" key="1">
    <citation type="submission" date="2020-05" db="EMBL/GenBank/DDBJ databases">
        <authorList>
            <person name="Zhu T."/>
            <person name="Keshari N."/>
            <person name="Lu X."/>
        </authorList>
    </citation>
    <scope>NUCLEOTIDE SEQUENCE</scope>
    <source>
        <strain evidence="9">NK1-22</strain>
    </source>
</reference>
<evidence type="ECO:0000256" key="7">
    <source>
        <dbReference type="SAM" id="Phobius"/>
    </source>
</evidence>
<organism evidence="9">
    <name type="scientific">Thermoleptolyngbya oregonensis NK1-22</name>
    <dbReference type="NCBI Taxonomy" id="2547457"/>
    <lineage>
        <taxon>Bacteria</taxon>
        <taxon>Bacillati</taxon>
        <taxon>Cyanobacteriota</taxon>
        <taxon>Cyanophyceae</taxon>
        <taxon>Oculatellales</taxon>
        <taxon>Oculatellaceae</taxon>
        <taxon>Thermoleptolyngbya</taxon>
    </lineage>
</organism>
<sequence length="387" mass="42965">MRTPLAWSNLTYERRRLLTAIAGVAFAVLLMFMFRGFENALYDSQVQLLKVLNGEIIVVNRLKYTMFIPAQFARRRLYQAQAFDGVEAAYPLYVRDGAAWKNPETKAVRPLRVLAFNPNDPVLTIPEVLASQEALKLPWTVIVDEKSRAEVGAVTTGTVTELAEQQVQVVGTYSLGTDFASANGNVIMSDQNFLRYFASLGPEEQSRDLNTVDIGLLRVRPGADVDAIARTLRDQLPKDVAVLTKPEFVDMELDYWRNNTAIGFVFTLLTIMSFVVGIILVYQILYTDVADHWTQYATLKAIGYSNRYLLGVVFQQALLLGVMGFIPGYLIALVLYRLTANATGLLMQMTLGRGLNTLLATVVMCLISGAIAIRKVQSADPAEVFGN</sequence>
<dbReference type="KEGG" id="tog:HNI00_21065"/>
<proteinExistence type="predicted"/>
<keyword evidence="4 7" id="KW-0812">Transmembrane</keyword>
<dbReference type="PANTHER" id="PTHR43738">
    <property type="entry name" value="ABC TRANSPORTER, MEMBRANE PROTEIN"/>
    <property type="match status" value="1"/>
</dbReference>